<sequence>MENIIDELYQEVENLQIDWSVNGLIDANESIYSLGHDTKLIGRIFEILVAPAVKTYAEKHDLKYEIPSKQNIYPDFTLSKSNGRRIAIDVKTTYLQKNLSGENRSFQYTLGSFNSFLRDNTKNIHYPYDQYDIHLVIGFLYERNPESKEGIIVNGVKHLQELPSPVKNVQYFIQHKYKISGDKPGSGNTENIGSIKSNDLLHFKQGKGPFSELGESVFEDYWRNYPRYRTSEKRKYTDLESYFKYKGQ</sequence>
<dbReference type="SUPFAM" id="SSF52980">
    <property type="entry name" value="Restriction endonuclease-like"/>
    <property type="match status" value="1"/>
</dbReference>
<dbReference type="Proteomes" id="UP001596976">
    <property type="component" value="Unassembled WGS sequence"/>
</dbReference>
<dbReference type="GO" id="GO:0004519">
    <property type="term" value="F:endonuclease activity"/>
    <property type="evidence" value="ECO:0007669"/>
    <property type="project" value="UniProtKB-KW"/>
</dbReference>
<comment type="caution">
    <text evidence="4">The sequence shown here is derived from an EMBL/GenBank/DDBJ whole genome shotgun (WGS) entry which is preliminary data.</text>
</comment>
<gene>
    <name evidence="4" type="ORF">ACFQ0V_13145</name>
</gene>
<evidence type="ECO:0000256" key="2">
    <source>
        <dbReference type="ARBA" id="ARBA00022759"/>
    </source>
</evidence>
<evidence type="ECO:0000313" key="5">
    <source>
        <dbReference type="Proteomes" id="UP001596976"/>
    </source>
</evidence>
<evidence type="ECO:0000256" key="3">
    <source>
        <dbReference type="ARBA" id="ARBA00022801"/>
    </source>
</evidence>
<reference evidence="5" key="1">
    <citation type="journal article" date="2019" name="Int. J. Syst. Evol. Microbiol.">
        <title>The Global Catalogue of Microorganisms (GCM) 10K type strain sequencing project: providing services to taxonomists for standard genome sequencing and annotation.</title>
        <authorList>
            <consortium name="The Broad Institute Genomics Platform"/>
            <consortium name="The Broad Institute Genome Sequencing Center for Infectious Disease"/>
            <person name="Wu L."/>
            <person name="Ma J."/>
        </authorList>
    </citation>
    <scope>NUCLEOTIDE SEQUENCE [LARGE SCALE GENOMIC DNA]</scope>
    <source>
        <strain evidence="5">CCUG 63563</strain>
    </source>
</reference>
<dbReference type="InterPro" id="IPR011335">
    <property type="entry name" value="Restrct_endonuc-II-like"/>
</dbReference>
<dbReference type="Gene3D" id="3.40.600.10">
    <property type="entry name" value="DNA mismatch repair MutH/Restriction endonuclease, type II"/>
    <property type="match status" value="1"/>
</dbReference>
<accession>A0ABW3GZT4</accession>
<keyword evidence="2 4" id="KW-0255">Endonuclease</keyword>
<name>A0ABW3GZT4_9BACL</name>
<dbReference type="InterPro" id="IPR015314">
    <property type="entry name" value="Restrct_endonuc_II_EcoRV"/>
</dbReference>
<protein>
    <submittedName>
        <fullName evidence="4">Type II restriction endonuclease</fullName>
    </submittedName>
</protein>
<organism evidence="4 5">
    <name type="scientific">Savagea faecisuis</name>
    <dbReference type="NCBI Taxonomy" id="1274803"/>
    <lineage>
        <taxon>Bacteria</taxon>
        <taxon>Bacillati</taxon>
        <taxon>Bacillota</taxon>
        <taxon>Bacilli</taxon>
        <taxon>Bacillales</taxon>
        <taxon>Caryophanaceae</taxon>
        <taxon>Savagea</taxon>
    </lineage>
</organism>
<dbReference type="Pfam" id="PF09233">
    <property type="entry name" value="Endonuc-EcoRV"/>
    <property type="match status" value="1"/>
</dbReference>
<dbReference type="RefSeq" id="WP_381014429.1">
    <property type="nucleotide sequence ID" value="NZ_JBHTJF010000046.1"/>
</dbReference>
<dbReference type="InterPro" id="IPR037057">
    <property type="entry name" value="DNA_rep_MutH/T2_RE_sf"/>
</dbReference>
<dbReference type="EMBL" id="JBHTJF010000046">
    <property type="protein sequence ID" value="MFD0944690.1"/>
    <property type="molecule type" value="Genomic_DNA"/>
</dbReference>
<keyword evidence="3" id="KW-0378">Hydrolase</keyword>
<evidence type="ECO:0000256" key="1">
    <source>
        <dbReference type="ARBA" id="ARBA00022722"/>
    </source>
</evidence>
<proteinExistence type="predicted"/>
<keyword evidence="1" id="KW-0540">Nuclease</keyword>
<dbReference type="CDD" id="cd22323">
    <property type="entry name" value="EcoRV-like"/>
    <property type="match status" value="1"/>
</dbReference>
<keyword evidence="5" id="KW-1185">Reference proteome</keyword>
<evidence type="ECO:0000313" key="4">
    <source>
        <dbReference type="EMBL" id="MFD0944690.1"/>
    </source>
</evidence>